<evidence type="ECO:0000256" key="1">
    <source>
        <dbReference type="ARBA" id="ARBA00004651"/>
    </source>
</evidence>
<feature type="transmembrane region" description="Helical" evidence="7">
    <location>
        <begin position="336"/>
        <end position="359"/>
    </location>
</feature>
<organism evidence="8 9">
    <name type="scientific">Peribacillus asahii</name>
    <dbReference type="NCBI Taxonomy" id="228899"/>
    <lineage>
        <taxon>Bacteria</taxon>
        <taxon>Bacillati</taxon>
        <taxon>Bacillota</taxon>
        <taxon>Bacilli</taxon>
        <taxon>Bacillales</taxon>
        <taxon>Bacillaceae</taxon>
        <taxon>Peribacillus</taxon>
    </lineage>
</organism>
<comment type="caution">
    <text evidence="8">The sequence shown here is derived from an EMBL/GenBank/DDBJ whole genome shotgun (WGS) entry which is preliminary data.</text>
</comment>
<dbReference type="Pfam" id="PF03773">
    <property type="entry name" value="ArsP_1"/>
    <property type="match status" value="1"/>
</dbReference>
<feature type="transmembrane region" description="Helical" evidence="7">
    <location>
        <begin position="240"/>
        <end position="261"/>
    </location>
</feature>
<feature type="transmembrane region" description="Helical" evidence="7">
    <location>
        <begin position="114"/>
        <end position="136"/>
    </location>
</feature>
<accession>A0A398B148</accession>
<name>A0A398B148_9BACI</name>
<evidence type="ECO:0000256" key="3">
    <source>
        <dbReference type="ARBA" id="ARBA00022475"/>
    </source>
</evidence>
<evidence type="ECO:0000256" key="7">
    <source>
        <dbReference type="SAM" id="Phobius"/>
    </source>
</evidence>
<evidence type="ECO:0000256" key="2">
    <source>
        <dbReference type="ARBA" id="ARBA00006386"/>
    </source>
</evidence>
<evidence type="ECO:0000313" key="8">
    <source>
        <dbReference type="EMBL" id="RID82628.1"/>
    </source>
</evidence>
<feature type="transmembrane region" description="Helical" evidence="7">
    <location>
        <begin position="69"/>
        <end position="94"/>
    </location>
</feature>
<dbReference type="PANTHER" id="PTHR34184:SF4">
    <property type="entry name" value="UPF0718 PROTEIN YCGR"/>
    <property type="match status" value="1"/>
</dbReference>
<comment type="similarity">
    <text evidence="2">Belongs to the UPF0718 family.</text>
</comment>
<feature type="transmembrane region" description="Helical" evidence="7">
    <location>
        <begin position="148"/>
        <end position="171"/>
    </location>
</feature>
<protein>
    <submittedName>
        <fullName evidence="8">Permease</fullName>
    </submittedName>
</protein>
<dbReference type="EMBL" id="QWVS01000044">
    <property type="protein sequence ID" value="RID82628.1"/>
    <property type="molecule type" value="Genomic_DNA"/>
</dbReference>
<dbReference type="RefSeq" id="WP_119118514.1">
    <property type="nucleotide sequence ID" value="NZ_QWVS01000044.1"/>
</dbReference>
<dbReference type="PANTHER" id="PTHR34184">
    <property type="entry name" value="UPF0718 PROTEIN YCGR"/>
    <property type="match status" value="1"/>
</dbReference>
<keyword evidence="4 7" id="KW-0812">Transmembrane</keyword>
<keyword evidence="6 7" id="KW-0472">Membrane</keyword>
<keyword evidence="5 7" id="KW-1133">Transmembrane helix</keyword>
<feature type="transmembrane region" description="Helical" evidence="7">
    <location>
        <begin position="39"/>
        <end position="62"/>
    </location>
</feature>
<sequence>MRFNSHTTHINRRKSIYFINLLSEVLSIVIRYVGNVFLFVLALLLMFFFFIGQEIVDINAFLSSRWNSIFVVFLSIFLEALPFLLVGVLASAFIQLFVSEEMVQRCIPKNSIKALFFAIIAALVTPVCECAIIPVVRRLIQKGVPLHAGVVLLVAAPILNFIVFASTYYAFPNHPALFYGRILLCVITALLVGLFTLIFFNGKVEHVIHNYAELAHSMEGSKTSFSERWREFIQHFSQDFFSVVKYFIIGALIASCLQVFFNRSLLTELGEQSIFGTAAMMGFSYLLSLCSEADAFVAATFVNSFRPEAMLGFLVFGPMLDLKNTFVLFACFKPRFVLMFIIVVTCIVFSLSLLAGVIIEMGGL</sequence>
<feature type="transmembrane region" description="Helical" evidence="7">
    <location>
        <begin position="309"/>
        <end position="330"/>
    </location>
</feature>
<comment type="subcellular location">
    <subcellularLocation>
        <location evidence="1">Cell membrane</location>
        <topology evidence="1">Multi-pass membrane protein</topology>
    </subcellularLocation>
</comment>
<dbReference type="InterPro" id="IPR005524">
    <property type="entry name" value="DUF318"/>
</dbReference>
<keyword evidence="3" id="KW-1003">Cell membrane</keyword>
<dbReference type="InterPro" id="IPR052923">
    <property type="entry name" value="UPF0718"/>
</dbReference>
<dbReference type="GO" id="GO:0005886">
    <property type="term" value="C:plasma membrane"/>
    <property type="evidence" value="ECO:0007669"/>
    <property type="project" value="UniProtKB-SubCell"/>
</dbReference>
<evidence type="ECO:0000256" key="4">
    <source>
        <dbReference type="ARBA" id="ARBA00022692"/>
    </source>
</evidence>
<reference evidence="8 9" key="1">
    <citation type="submission" date="2018-08" db="EMBL/GenBank/DDBJ databases">
        <title>Bacillus jemisoniae sp. nov., Bacillus chryseoplanitiae sp. nov., Bacillus resnikiae sp. nov., and Bacillus frankliniae sp. nov., isolated from Viking spacecraft and associated surfaces.</title>
        <authorList>
            <person name="Seuylemezian A."/>
            <person name="Vaishampayan P."/>
        </authorList>
    </citation>
    <scope>NUCLEOTIDE SEQUENCE [LARGE SCALE GENOMIC DNA]</scope>
    <source>
        <strain evidence="8 9">MA001</strain>
    </source>
</reference>
<evidence type="ECO:0000313" key="9">
    <source>
        <dbReference type="Proteomes" id="UP000266016"/>
    </source>
</evidence>
<dbReference type="AlphaFoldDB" id="A0A398B148"/>
<evidence type="ECO:0000256" key="5">
    <source>
        <dbReference type="ARBA" id="ARBA00022989"/>
    </source>
</evidence>
<feature type="transmembrane region" description="Helical" evidence="7">
    <location>
        <begin position="177"/>
        <end position="200"/>
    </location>
</feature>
<dbReference type="Proteomes" id="UP000266016">
    <property type="component" value="Unassembled WGS sequence"/>
</dbReference>
<gene>
    <name evidence="8" type="ORF">D1953_17815</name>
</gene>
<proteinExistence type="inferred from homology"/>
<evidence type="ECO:0000256" key="6">
    <source>
        <dbReference type="ARBA" id="ARBA00023136"/>
    </source>
</evidence>
<keyword evidence="9" id="KW-1185">Reference proteome</keyword>